<dbReference type="InterPro" id="IPR050239">
    <property type="entry name" value="Sigma-70_RNA_pol_init_factors"/>
</dbReference>
<reference evidence="5" key="1">
    <citation type="journal article" date="2015" name="PLoS Genet.">
        <title>Genome Sequence and Transcriptome Analyses of Chrysochromulina tobin: Metabolic Tools for Enhanced Algal Fitness in the Prominent Order Prymnesiales (Haptophyceae).</title>
        <authorList>
            <person name="Hovde B.T."/>
            <person name="Deodato C.R."/>
            <person name="Hunsperger H.M."/>
            <person name="Ryken S.A."/>
            <person name="Yost W."/>
            <person name="Jha R.K."/>
            <person name="Patterson J."/>
            <person name="Monnat R.J. Jr."/>
            <person name="Barlow S.B."/>
            <person name="Starkenburg S.R."/>
            <person name="Cattolico R.A."/>
        </authorList>
    </citation>
    <scope>NUCLEOTIDE SEQUENCE</scope>
    <source>
        <strain evidence="5">CCMP291</strain>
    </source>
</reference>
<protein>
    <submittedName>
        <fullName evidence="4">RNA sigma 70 subfamily</fullName>
    </submittedName>
</protein>
<sequence length="285" mass="32007">MRHGNACLRELVEMNMRIVYALTGKYMRYAGSVEFEDIAQEGALGLIRAASKWNPGRGVRFSTFAWKAVRNAVVSAVAAEGSSCSVPNSALYLVHTMRVEKRRLLQELGRLPSDEELARRMGLSERRLKTLELAARMASPSSSTSLDIVRREFATTYLDALESKSLAPDTALDVSDRVEQGSLRVRMALERTLTEKERCVVAWRFGLRPEDRGRTPDALPMFTKRDKVRRQRQNADRSILEVADAVGLSGTRTNDILRSALQKLRTSHYAGELRESLNDFDAWGA</sequence>
<dbReference type="InterPro" id="IPR036388">
    <property type="entry name" value="WH-like_DNA-bd_sf"/>
</dbReference>
<dbReference type="InterPro" id="IPR013324">
    <property type="entry name" value="RNA_pol_sigma_r3/r4-like"/>
</dbReference>
<evidence type="ECO:0000259" key="2">
    <source>
        <dbReference type="Pfam" id="PF04539"/>
    </source>
</evidence>
<organism evidence="4 5">
    <name type="scientific">Chrysochromulina tobinii</name>
    <dbReference type="NCBI Taxonomy" id="1460289"/>
    <lineage>
        <taxon>Eukaryota</taxon>
        <taxon>Haptista</taxon>
        <taxon>Haptophyta</taxon>
        <taxon>Prymnesiophyceae</taxon>
        <taxon>Prymnesiales</taxon>
        <taxon>Chrysochromulinaceae</taxon>
        <taxon>Chrysochromulina</taxon>
    </lineage>
</organism>
<accession>A0A0M0JPG0</accession>
<dbReference type="PANTHER" id="PTHR30603">
    <property type="entry name" value="RNA POLYMERASE SIGMA FACTOR RPO"/>
    <property type="match status" value="1"/>
</dbReference>
<dbReference type="Pfam" id="PF04539">
    <property type="entry name" value="Sigma70_r3"/>
    <property type="match status" value="1"/>
</dbReference>
<comment type="caution">
    <text evidence="4">The sequence shown here is derived from an EMBL/GenBank/DDBJ whole genome shotgun (WGS) entry which is preliminary data.</text>
</comment>
<evidence type="ECO:0000256" key="1">
    <source>
        <dbReference type="ARBA" id="ARBA00007788"/>
    </source>
</evidence>
<gene>
    <name evidence="4" type="ORF">Ctob_008314</name>
</gene>
<dbReference type="Pfam" id="PF04542">
    <property type="entry name" value="Sigma70_r2"/>
    <property type="match status" value="1"/>
</dbReference>
<dbReference type="Proteomes" id="UP000037460">
    <property type="component" value="Unassembled WGS sequence"/>
</dbReference>
<dbReference type="SUPFAM" id="SSF88946">
    <property type="entry name" value="Sigma2 domain of RNA polymerase sigma factors"/>
    <property type="match status" value="1"/>
</dbReference>
<proteinExistence type="inferred from homology"/>
<keyword evidence="5" id="KW-1185">Reference proteome</keyword>
<dbReference type="OrthoDB" id="47406at2759"/>
<dbReference type="InterPro" id="IPR014284">
    <property type="entry name" value="RNA_pol_sigma-70_dom"/>
</dbReference>
<dbReference type="GO" id="GO:0003700">
    <property type="term" value="F:DNA-binding transcription factor activity"/>
    <property type="evidence" value="ECO:0007669"/>
    <property type="project" value="InterPro"/>
</dbReference>
<dbReference type="AlphaFoldDB" id="A0A0M0JPG0"/>
<name>A0A0M0JPG0_9EUKA</name>
<dbReference type="NCBIfam" id="TIGR02937">
    <property type="entry name" value="sigma70-ECF"/>
    <property type="match status" value="1"/>
</dbReference>
<dbReference type="InterPro" id="IPR013325">
    <property type="entry name" value="RNA_pol_sigma_r2"/>
</dbReference>
<dbReference type="SUPFAM" id="SSF88659">
    <property type="entry name" value="Sigma3 and sigma4 domains of RNA polymerase sigma factors"/>
    <property type="match status" value="1"/>
</dbReference>
<dbReference type="Gene3D" id="1.10.10.10">
    <property type="entry name" value="Winged helix-like DNA-binding domain superfamily/Winged helix DNA-binding domain"/>
    <property type="match status" value="2"/>
</dbReference>
<dbReference type="InterPro" id="IPR007627">
    <property type="entry name" value="RNA_pol_sigma70_r2"/>
</dbReference>
<dbReference type="InterPro" id="IPR007624">
    <property type="entry name" value="RNA_pol_sigma70_r3"/>
</dbReference>
<evidence type="ECO:0000313" key="5">
    <source>
        <dbReference type="Proteomes" id="UP000037460"/>
    </source>
</evidence>
<dbReference type="EMBL" id="JWZX01002606">
    <property type="protein sequence ID" value="KOO28192.1"/>
    <property type="molecule type" value="Genomic_DNA"/>
</dbReference>
<dbReference type="Gene3D" id="1.20.120.1810">
    <property type="match status" value="1"/>
</dbReference>
<evidence type="ECO:0000259" key="3">
    <source>
        <dbReference type="Pfam" id="PF04542"/>
    </source>
</evidence>
<feature type="domain" description="RNA polymerase sigma-70 region 3" evidence="2">
    <location>
        <begin position="101"/>
        <end position="136"/>
    </location>
</feature>
<feature type="domain" description="RNA polymerase sigma-70 region 2" evidence="3">
    <location>
        <begin position="11"/>
        <end position="79"/>
    </location>
</feature>
<evidence type="ECO:0000313" key="4">
    <source>
        <dbReference type="EMBL" id="KOO28192.1"/>
    </source>
</evidence>
<dbReference type="GO" id="GO:0006352">
    <property type="term" value="P:DNA-templated transcription initiation"/>
    <property type="evidence" value="ECO:0007669"/>
    <property type="project" value="InterPro"/>
</dbReference>
<comment type="similarity">
    <text evidence="1">Belongs to the sigma-70 factor family.</text>
</comment>
<dbReference type="PANTHER" id="PTHR30603:SF47">
    <property type="entry name" value="RNA POLYMERASE SIGMA FACTOR SIGD, CHLOROPLASTIC"/>
    <property type="match status" value="1"/>
</dbReference>